<evidence type="ECO:0000313" key="3">
    <source>
        <dbReference type="Proteomes" id="UP001172159"/>
    </source>
</evidence>
<proteinExistence type="predicted"/>
<dbReference type="AlphaFoldDB" id="A0AA40AEM7"/>
<comment type="caution">
    <text evidence="2">The sequence shown here is derived from an EMBL/GenBank/DDBJ whole genome shotgun (WGS) entry which is preliminary data.</text>
</comment>
<organism evidence="2 3">
    <name type="scientific">Apiosordaria backusii</name>
    <dbReference type="NCBI Taxonomy" id="314023"/>
    <lineage>
        <taxon>Eukaryota</taxon>
        <taxon>Fungi</taxon>
        <taxon>Dikarya</taxon>
        <taxon>Ascomycota</taxon>
        <taxon>Pezizomycotina</taxon>
        <taxon>Sordariomycetes</taxon>
        <taxon>Sordariomycetidae</taxon>
        <taxon>Sordariales</taxon>
        <taxon>Lasiosphaeriaceae</taxon>
        <taxon>Apiosordaria</taxon>
    </lineage>
</organism>
<evidence type="ECO:0000313" key="2">
    <source>
        <dbReference type="EMBL" id="KAK0714461.1"/>
    </source>
</evidence>
<reference evidence="2" key="1">
    <citation type="submission" date="2023-06" db="EMBL/GenBank/DDBJ databases">
        <title>Genome-scale phylogeny and comparative genomics of the fungal order Sordariales.</title>
        <authorList>
            <consortium name="Lawrence Berkeley National Laboratory"/>
            <person name="Hensen N."/>
            <person name="Bonometti L."/>
            <person name="Westerberg I."/>
            <person name="Brannstrom I.O."/>
            <person name="Guillou S."/>
            <person name="Cros-Aarteil S."/>
            <person name="Calhoun S."/>
            <person name="Haridas S."/>
            <person name="Kuo A."/>
            <person name="Mondo S."/>
            <person name="Pangilinan J."/>
            <person name="Riley R."/>
            <person name="Labutti K."/>
            <person name="Andreopoulos B."/>
            <person name="Lipzen A."/>
            <person name="Chen C."/>
            <person name="Yanf M."/>
            <person name="Daum C."/>
            <person name="Ng V."/>
            <person name="Clum A."/>
            <person name="Steindorff A."/>
            <person name="Ohm R."/>
            <person name="Martin F."/>
            <person name="Silar P."/>
            <person name="Natvig D."/>
            <person name="Lalanne C."/>
            <person name="Gautier V."/>
            <person name="Ament-Velasquez S.L."/>
            <person name="Kruys A."/>
            <person name="Hutchinson M.I."/>
            <person name="Powell A.J."/>
            <person name="Barry K."/>
            <person name="Miller A.N."/>
            <person name="Grigoriev I.V."/>
            <person name="Debuchy R."/>
            <person name="Gladieux P."/>
            <person name="Thoren M.H."/>
            <person name="Johannesson H."/>
        </authorList>
    </citation>
    <scope>NUCLEOTIDE SEQUENCE</scope>
    <source>
        <strain evidence="2">CBS 540.89</strain>
    </source>
</reference>
<protein>
    <recommendedName>
        <fullName evidence="1">DUF7587 domain-containing protein</fullName>
    </recommendedName>
</protein>
<dbReference type="Proteomes" id="UP001172159">
    <property type="component" value="Unassembled WGS sequence"/>
</dbReference>
<dbReference type="Pfam" id="PF24494">
    <property type="entry name" value="DUF7587"/>
    <property type="match status" value="1"/>
</dbReference>
<feature type="domain" description="DUF7587" evidence="1">
    <location>
        <begin position="30"/>
        <end position="109"/>
    </location>
</feature>
<dbReference type="EMBL" id="JAUKTV010000015">
    <property type="protein sequence ID" value="KAK0714461.1"/>
    <property type="molecule type" value="Genomic_DNA"/>
</dbReference>
<evidence type="ECO:0000259" key="1">
    <source>
        <dbReference type="Pfam" id="PF24494"/>
    </source>
</evidence>
<sequence length="477" mass="54550">MIPKASFQTQANFRPFQFGPESNPDRDIKLYHVYDDFSQTPYEEGYGISASIWSPVARNQRPCDVITGDSLYRHLNWANRHPTPYISLWGSWEAAAKDAERRVARPWVTVELPSDIAYVDADGNEKRASTGRRLRGQVHIATISLRELLHNTVFVFHLSQYTSAYDFPVKVEKIVRDYAGNFARTYIQTELKAVKPISPNEGLALYFVPDSAVTKVTTWRPSAYPTPPPPLLNLRGITPLPPLSPPAPVMNLNAQPSLRRRLRDLRLFATDYKYAQGHYITADGRIPVRWTHVRPLLRQSTPRTADLSAYLESLARSGTVVPHSVLLNIGTLWIRDEAREAKDTLWSLTKSIERLATKYDGSSLLASKDARLLGDRVYQGLLLLLTFGDPIWKYAVKPKQIKRFQDLVLQTYRQEILYPGAMWTRMHATSNSKIVRFTAWLVEQEVVSIENVESSRLPIDWNKDHQWVLTDHFGPKQ</sequence>
<accession>A0AA40AEM7</accession>
<gene>
    <name evidence="2" type="ORF">B0T21DRAFT_71705</name>
</gene>
<name>A0AA40AEM7_9PEZI</name>
<keyword evidence="3" id="KW-1185">Reference proteome</keyword>
<dbReference type="InterPro" id="IPR056009">
    <property type="entry name" value="DUF7587"/>
</dbReference>